<comment type="caution">
    <text evidence="1">The sequence shown here is derived from an EMBL/GenBank/DDBJ whole genome shotgun (WGS) entry which is preliminary data.</text>
</comment>
<dbReference type="EMBL" id="JAJGNA010000006">
    <property type="protein sequence ID" value="MCC4308385.1"/>
    <property type="molecule type" value="Genomic_DNA"/>
</dbReference>
<evidence type="ECO:0000313" key="1">
    <source>
        <dbReference type="EMBL" id="MCC4308385.1"/>
    </source>
</evidence>
<keyword evidence="2" id="KW-1185">Reference proteome</keyword>
<sequence length="143" mass="15717">MSENQDIIEDIELDGVAALLQEAGYRTNDSEQNGTRQLLSASQGIGFAVRPGNTREGGTGLLDFTLSCALRIDGELPEGMVTAWNRGKRFGRLSDQGDFLVLEMDVLVAGGVSQGYLRTAVELWDRLMREFLLFLRNYTAPTG</sequence>
<name>A0A9Q3YP22_9GAMM</name>
<evidence type="ECO:0000313" key="2">
    <source>
        <dbReference type="Proteomes" id="UP001108027"/>
    </source>
</evidence>
<proteinExistence type="predicted"/>
<organism evidence="1 2">
    <name type="scientific">Alloalcanivorax marinus</name>
    <dbReference type="NCBI Taxonomy" id="1177169"/>
    <lineage>
        <taxon>Bacteria</taxon>
        <taxon>Pseudomonadati</taxon>
        <taxon>Pseudomonadota</taxon>
        <taxon>Gammaproteobacteria</taxon>
        <taxon>Oceanospirillales</taxon>
        <taxon>Alcanivoracaceae</taxon>
        <taxon>Alloalcanivorax</taxon>
    </lineage>
</organism>
<dbReference type="RefSeq" id="WP_228233591.1">
    <property type="nucleotide sequence ID" value="NZ_JAJGNA010000006.1"/>
</dbReference>
<dbReference type="InterPro" id="IPR019660">
    <property type="entry name" value="Put_sensory_transdc_reg_YbjN"/>
</dbReference>
<gene>
    <name evidence="1" type="ORF">LL252_07345</name>
</gene>
<dbReference type="CDD" id="cd17511">
    <property type="entry name" value="YbjN_AmyR-like"/>
    <property type="match status" value="1"/>
</dbReference>
<dbReference type="AlphaFoldDB" id="A0A9Q3YP22"/>
<accession>A0A9Q3YP22</accession>
<dbReference type="Proteomes" id="UP001108027">
    <property type="component" value="Unassembled WGS sequence"/>
</dbReference>
<dbReference type="Pfam" id="PF10722">
    <property type="entry name" value="YbjN"/>
    <property type="match status" value="1"/>
</dbReference>
<protein>
    <submittedName>
        <fullName evidence="1">YbjN domain-containing protein</fullName>
    </submittedName>
</protein>
<reference evidence="1" key="1">
    <citation type="submission" date="2021-10" db="EMBL/GenBank/DDBJ databases">
        <title>The diversity and Nitrogen Metabolism of Culturable Nitrate-Utilizing Bacteria Within the Oxygen Minimum Zone of the Changjiang (Yangtze River)Estuary.</title>
        <authorList>
            <person name="Zhang D."/>
            <person name="Zheng J."/>
            <person name="Liu S."/>
            <person name="He W."/>
        </authorList>
    </citation>
    <scope>NUCLEOTIDE SEQUENCE</scope>
    <source>
        <strain evidence="1">FXH-223</strain>
    </source>
</reference>